<dbReference type="RefSeq" id="WP_201359721.1">
    <property type="nucleotide sequence ID" value="NZ_BNJJ01000001.1"/>
</dbReference>
<name>A0ABQ3V9B0_9CHLR</name>
<gene>
    <name evidence="1" type="ORF">KSZ_00140</name>
</gene>
<accession>A0ABQ3V9B0</accession>
<comment type="caution">
    <text evidence="1">The sequence shown here is derived from an EMBL/GenBank/DDBJ whole genome shotgun (WGS) entry which is preliminary data.</text>
</comment>
<reference evidence="1 2" key="1">
    <citation type="journal article" date="2021" name="Int. J. Syst. Evol. Microbiol.">
        <title>Reticulibacter mediterranei gen. nov., sp. nov., within the new family Reticulibacteraceae fam. nov., and Ktedonospora formicarum gen. nov., sp. nov., Ktedonobacter robiniae sp. nov., Dictyobacter formicarum sp. nov. and Dictyobacter arantiisoli sp. nov., belonging to the class Ktedonobacteria.</title>
        <authorList>
            <person name="Yabe S."/>
            <person name="Zheng Y."/>
            <person name="Wang C.M."/>
            <person name="Sakai Y."/>
            <person name="Abe K."/>
            <person name="Yokota A."/>
            <person name="Donadio S."/>
            <person name="Cavaletti L."/>
            <person name="Monciardini P."/>
        </authorList>
    </citation>
    <scope>NUCLEOTIDE SEQUENCE [LARGE SCALE GENOMIC DNA]</scope>
    <source>
        <strain evidence="1 2">SOSP1-9</strain>
    </source>
</reference>
<proteinExistence type="predicted"/>
<dbReference type="EMBL" id="BNJJ01000001">
    <property type="protein sequence ID" value="GHO82008.1"/>
    <property type="molecule type" value="Genomic_DNA"/>
</dbReference>
<evidence type="ECO:0000313" key="2">
    <source>
        <dbReference type="Proteomes" id="UP000635565"/>
    </source>
</evidence>
<dbReference type="Proteomes" id="UP000635565">
    <property type="component" value="Unassembled WGS sequence"/>
</dbReference>
<sequence length="161" mass="18481">MTIHMLRMDPGQVGVETLLKEVAKLRQIRALGLPKDLFSHLSPKVVRVYRQRASAEAPSHLRAHPDQIRYTLLAALCWQRSQEITDSLVDLLIQIVHRIGARAERKVEEVYVQELKRVVGKESILYHIADAAVKQPDELVRDLVVEKDEDGTEKVNRINYE</sequence>
<protein>
    <submittedName>
        <fullName evidence="1">Uncharacterized protein</fullName>
    </submittedName>
</protein>
<organism evidence="1 2">
    <name type="scientific">Dictyobacter formicarum</name>
    <dbReference type="NCBI Taxonomy" id="2778368"/>
    <lineage>
        <taxon>Bacteria</taxon>
        <taxon>Bacillati</taxon>
        <taxon>Chloroflexota</taxon>
        <taxon>Ktedonobacteria</taxon>
        <taxon>Ktedonobacterales</taxon>
        <taxon>Dictyobacteraceae</taxon>
        <taxon>Dictyobacter</taxon>
    </lineage>
</organism>
<evidence type="ECO:0000313" key="1">
    <source>
        <dbReference type="EMBL" id="GHO82008.1"/>
    </source>
</evidence>
<keyword evidence="2" id="KW-1185">Reference proteome</keyword>